<feature type="chain" id="PRO_5003445506" description="Secreted protein" evidence="1">
    <location>
        <begin position="21"/>
        <end position="70"/>
    </location>
</feature>
<sequence length="70" mass="7744">MMFIAHLLVGLAWLTSPFSSCPSFTLSNEYFSRKMEKEVLLSSCNSVLLSTSHQLGTIKYLSRLTVAGLS</sequence>
<feature type="signal peptide" evidence="1">
    <location>
        <begin position="1"/>
        <end position="20"/>
    </location>
</feature>
<dbReference type="InParanoid" id="G3IP12"/>
<evidence type="ECO:0000313" key="3">
    <source>
        <dbReference type="Proteomes" id="UP000001075"/>
    </source>
</evidence>
<protein>
    <recommendedName>
        <fullName evidence="4">Secreted protein</fullName>
    </recommendedName>
</protein>
<proteinExistence type="predicted"/>
<name>G3IP12_CRIGR</name>
<accession>G3IP12</accession>
<evidence type="ECO:0000256" key="1">
    <source>
        <dbReference type="SAM" id="SignalP"/>
    </source>
</evidence>
<evidence type="ECO:0000313" key="2">
    <source>
        <dbReference type="EMBL" id="EGV91563.1"/>
    </source>
</evidence>
<dbReference type="EMBL" id="JH008353">
    <property type="protein sequence ID" value="EGV91563.1"/>
    <property type="molecule type" value="Genomic_DNA"/>
</dbReference>
<gene>
    <name evidence="2" type="ORF">I79_025711</name>
</gene>
<evidence type="ECO:0008006" key="4">
    <source>
        <dbReference type="Google" id="ProtNLM"/>
    </source>
</evidence>
<dbReference type="AlphaFoldDB" id="G3IP12"/>
<dbReference type="Proteomes" id="UP000001075">
    <property type="component" value="Unassembled WGS sequence"/>
</dbReference>
<reference evidence="3" key="1">
    <citation type="journal article" date="2011" name="Nat. Biotechnol.">
        <title>The genomic sequence of the Chinese hamster ovary (CHO)-K1 cell line.</title>
        <authorList>
            <person name="Xu X."/>
            <person name="Nagarajan H."/>
            <person name="Lewis N.E."/>
            <person name="Pan S."/>
            <person name="Cai Z."/>
            <person name="Liu X."/>
            <person name="Chen W."/>
            <person name="Xie M."/>
            <person name="Wang W."/>
            <person name="Hammond S."/>
            <person name="Andersen M.R."/>
            <person name="Neff N."/>
            <person name="Passarelli B."/>
            <person name="Koh W."/>
            <person name="Fan H.C."/>
            <person name="Wang J."/>
            <person name="Gui Y."/>
            <person name="Lee K.H."/>
            <person name="Betenbaugh M.J."/>
            <person name="Quake S.R."/>
            <person name="Famili I."/>
            <person name="Palsson B.O."/>
            <person name="Wang J."/>
        </authorList>
    </citation>
    <scope>NUCLEOTIDE SEQUENCE [LARGE SCALE GENOMIC DNA]</scope>
    <source>
        <strain evidence="3">CHO K1 cell line</strain>
    </source>
</reference>
<keyword evidence="1" id="KW-0732">Signal</keyword>
<organism evidence="2 3">
    <name type="scientific">Cricetulus griseus</name>
    <name type="common">Chinese hamster</name>
    <name type="synonym">Cricetulus barabensis griseus</name>
    <dbReference type="NCBI Taxonomy" id="10029"/>
    <lineage>
        <taxon>Eukaryota</taxon>
        <taxon>Metazoa</taxon>
        <taxon>Chordata</taxon>
        <taxon>Craniata</taxon>
        <taxon>Vertebrata</taxon>
        <taxon>Euteleostomi</taxon>
        <taxon>Mammalia</taxon>
        <taxon>Eutheria</taxon>
        <taxon>Euarchontoglires</taxon>
        <taxon>Glires</taxon>
        <taxon>Rodentia</taxon>
        <taxon>Myomorpha</taxon>
        <taxon>Muroidea</taxon>
        <taxon>Cricetidae</taxon>
        <taxon>Cricetinae</taxon>
        <taxon>Cricetulus</taxon>
    </lineage>
</organism>